<keyword evidence="21" id="KW-1185">Reference proteome</keyword>
<keyword evidence="9" id="KW-0157">Chromophore</keyword>
<evidence type="ECO:0000256" key="4">
    <source>
        <dbReference type="ARBA" id="ARBA00022553"/>
    </source>
</evidence>
<evidence type="ECO:0000256" key="14">
    <source>
        <dbReference type="ARBA" id="ARBA00023224"/>
    </source>
</evidence>
<keyword evidence="12" id="KW-1015">Disulfide bond</keyword>
<feature type="transmembrane region" description="Helical" evidence="18">
    <location>
        <begin position="340"/>
        <end position="360"/>
    </location>
</feature>
<evidence type="ECO:0000256" key="17">
    <source>
        <dbReference type="SAM" id="MobiDB-lite"/>
    </source>
</evidence>
<evidence type="ECO:0000256" key="8">
    <source>
        <dbReference type="ARBA" id="ARBA00022989"/>
    </source>
</evidence>
<dbReference type="GO" id="GO:0009881">
    <property type="term" value="F:photoreceptor activity"/>
    <property type="evidence" value="ECO:0007669"/>
    <property type="project" value="UniProtKB-KW"/>
</dbReference>
<dbReference type="Proteomes" id="UP001187531">
    <property type="component" value="Unassembled WGS sequence"/>
</dbReference>
<sequence>MEWMRHRMYVGKTNQNSTTLWQQERPPNAYCLEEILKIYSLHYGNETPALIESVPRDLLYMVHPHWYQYPAPDSSWLMSFAFFYILLGSFAFVGNSLVLILFGRRHSTRTGIDVLTANLALSDMLMACSQFPVLVVNSFHGKWTLGPVACKLYGFCGALCGTVSIITMALIALDRYFAIVHPFTGLSFSSSRGYRWSIHAWVYSLSWCVLPFCGWNSYVPEGFMISCGFDFISSDCWSRAYVILLCLAAYFGPLFVIIFCYIYIFQYVSAHEQDVRRQAKRMSIDSTSTCTIGSYRKEKQLAKIAFAIITLWLFAWTPYAVISIMGLLSMHSYLTPLGTMIPALCAKTASIYNPVVYALMHPKYKQELSFLCPKLMPKRLGIRSNQSSTRSYISRTLSTEQDRKSIASRTNSTEKYGPRSPANLLTKKESGIFFAHKDVLSKQPLTKSVGHHSELPDKRLTEIPGSISTVLTSPPLYQKSTIYRKPKETSNLAPSAGQNLDHDDLLLTNSQAMEV</sequence>
<dbReference type="InterPro" id="IPR000276">
    <property type="entry name" value="GPCR_Rhodpsn"/>
</dbReference>
<evidence type="ECO:0000256" key="13">
    <source>
        <dbReference type="ARBA" id="ARBA00023170"/>
    </source>
</evidence>
<keyword evidence="5" id="KW-0716">Sensory transduction</keyword>
<evidence type="ECO:0000256" key="16">
    <source>
        <dbReference type="RuleBase" id="RU000688"/>
    </source>
</evidence>
<keyword evidence="15" id="KW-0844">Vision</keyword>
<feature type="transmembrane region" description="Helical" evidence="18">
    <location>
        <begin position="238"/>
        <end position="264"/>
    </location>
</feature>
<dbReference type="GO" id="GO:0016020">
    <property type="term" value="C:membrane"/>
    <property type="evidence" value="ECO:0007669"/>
    <property type="project" value="UniProtKB-SubCell"/>
</dbReference>
<dbReference type="GO" id="GO:0007602">
    <property type="term" value="P:phototransduction"/>
    <property type="evidence" value="ECO:0007669"/>
    <property type="project" value="UniProtKB-KW"/>
</dbReference>
<dbReference type="InterPro" id="IPR050125">
    <property type="entry name" value="GPCR_opsins"/>
</dbReference>
<keyword evidence="3" id="KW-0600">Photoreceptor protein</keyword>
<comment type="subcellular location">
    <subcellularLocation>
        <location evidence="1">Membrane</location>
        <topology evidence="1">Multi-pass membrane protein</topology>
    </subcellularLocation>
</comment>
<evidence type="ECO:0000256" key="10">
    <source>
        <dbReference type="ARBA" id="ARBA00023040"/>
    </source>
</evidence>
<comment type="similarity">
    <text evidence="2 16">Belongs to the G-protein coupled receptor 1 family.</text>
</comment>
<evidence type="ECO:0000313" key="20">
    <source>
        <dbReference type="EMBL" id="KAK2726423.1"/>
    </source>
</evidence>
<evidence type="ECO:0000256" key="15">
    <source>
        <dbReference type="ARBA" id="ARBA00023305"/>
    </source>
</evidence>
<feature type="transmembrane region" description="Helical" evidence="18">
    <location>
        <begin position="114"/>
        <end position="132"/>
    </location>
</feature>
<dbReference type="GO" id="GO:0007601">
    <property type="term" value="P:visual perception"/>
    <property type="evidence" value="ECO:0007669"/>
    <property type="project" value="UniProtKB-KW"/>
</dbReference>
<dbReference type="InterPro" id="IPR017452">
    <property type="entry name" value="GPCR_Rhodpsn_7TM"/>
</dbReference>
<dbReference type="PANTHER" id="PTHR24240">
    <property type="entry name" value="OPSIN"/>
    <property type="match status" value="1"/>
</dbReference>
<dbReference type="PRINTS" id="PR00237">
    <property type="entry name" value="GPCRRHODOPSN"/>
</dbReference>
<dbReference type="Pfam" id="PF00001">
    <property type="entry name" value="7tm_1"/>
    <property type="match status" value="1"/>
</dbReference>
<dbReference type="PROSITE" id="PS00237">
    <property type="entry name" value="G_PROTEIN_RECEP_F1_1"/>
    <property type="match status" value="1"/>
</dbReference>
<keyword evidence="10 16" id="KW-0297">G-protein coupled receptor</keyword>
<feature type="domain" description="G-protein coupled receptors family 1 profile" evidence="19">
    <location>
        <begin position="94"/>
        <end position="357"/>
    </location>
</feature>
<reference evidence="20" key="1">
    <citation type="submission" date="2023-07" db="EMBL/GenBank/DDBJ databases">
        <title>Chromosome-level genome assembly of Artemia franciscana.</title>
        <authorList>
            <person name="Jo E."/>
        </authorList>
    </citation>
    <scope>NUCLEOTIDE SEQUENCE</scope>
    <source>
        <tissue evidence="20">Whole body</tissue>
    </source>
</reference>
<keyword evidence="7" id="KW-0681">Retinal protein</keyword>
<keyword evidence="8 18" id="KW-1133">Transmembrane helix</keyword>
<evidence type="ECO:0000259" key="19">
    <source>
        <dbReference type="PROSITE" id="PS50262"/>
    </source>
</evidence>
<keyword evidence="11 18" id="KW-0472">Membrane</keyword>
<dbReference type="InterPro" id="IPR027430">
    <property type="entry name" value="Retinal_BS"/>
</dbReference>
<gene>
    <name evidence="20" type="ORF">QYM36_000759</name>
</gene>
<keyword evidence="4" id="KW-0597">Phosphoprotein</keyword>
<organism evidence="20 21">
    <name type="scientific">Artemia franciscana</name>
    <name type="common">Brine shrimp</name>
    <name type="synonym">Artemia sanfranciscana</name>
    <dbReference type="NCBI Taxonomy" id="6661"/>
    <lineage>
        <taxon>Eukaryota</taxon>
        <taxon>Metazoa</taxon>
        <taxon>Ecdysozoa</taxon>
        <taxon>Arthropoda</taxon>
        <taxon>Crustacea</taxon>
        <taxon>Branchiopoda</taxon>
        <taxon>Anostraca</taxon>
        <taxon>Artemiidae</taxon>
        <taxon>Artemia</taxon>
    </lineage>
</organism>
<evidence type="ECO:0000256" key="1">
    <source>
        <dbReference type="ARBA" id="ARBA00004141"/>
    </source>
</evidence>
<feature type="region of interest" description="Disordered" evidence="17">
    <location>
        <begin position="485"/>
        <end position="515"/>
    </location>
</feature>
<evidence type="ECO:0000256" key="5">
    <source>
        <dbReference type="ARBA" id="ARBA00022606"/>
    </source>
</evidence>
<evidence type="ECO:0000256" key="7">
    <source>
        <dbReference type="ARBA" id="ARBA00022925"/>
    </source>
</evidence>
<dbReference type="AlphaFoldDB" id="A0AA88IE20"/>
<evidence type="ECO:0000313" key="21">
    <source>
        <dbReference type="Proteomes" id="UP001187531"/>
    </source>
</evidence>
<feature type="transmembrane region" description="Helical" evidence="18">
    <location>
        <begin position="198"/>
        <end position="218"/>
    </location>
</feature>
<dbReference type="PROSITE" id="PS50262">
    <property type="entry name" value="G_PROTEIN_RECEP_F1_2"/>
    <property type="match status" value="1"/>
</dbReference>
<keyword evidence="13 16" id="KW-0675">Receptor</keyword>
<feature type="transmembrane region" description="Helical" evidence="18">
    <location>
        <begin position="304"/>
        <end position="328"/>
    </location>
</feature>
<feature type="compositionally biased region" description="Polar residues" evidence="17">
    <location>
        <begin position="489"/>
        <end position="498"/>
    </location>
</feature>
<evidence type="ECO:0000256" key="3">
    <source>
        <dbReference type="ARBA" id="ARBA00022543"/>
    </source>
</evidence>
<evidence type="ECO:0000256" key="18">
    <source>
        <dbReference type="SAM" id="Phobius"/>
    </source>
</evidence>
<evidence type="ECO:0000256" key="6">
    <source>
        <dbReference type="ARBA" id="ARBA00022692"/>
    </source>
</evidence>
<dbReference type="EMBL" id="JAVRJZ010000002">
    <property type="protein sequence ID" value="KAK2726423.1"/>
    <property type="molecule type" value="Genomic_DNA"/>
</dbReference>
<keyword evidence="6 16" id="KW-0812">Transmembrane</keyword>
<dbReference type="GO" id="GO:0004930">
    <property type="term" value="F:G protein-coupled receptor activity"/>
    <property type="evidence" value="ECO:0007669"/>
    <property type="project" value="UniProtKB-KW"/>
</dbReference>
<name>A0AA88IE20_ARTSF</name>
<dbReference type="Gene3D" id="1.20.1070.10">
    <property type="entry name" value="Rhodopsin 7-helix transmembrane proteins"/>
    <property type="match status" value="1"/>
</dbReference>
<dbReference type="FunFam" id="1.20.1070.10:FF:000044">
    <property type="entry name" value="Opsin, ultraviolet-sensitive"/>
    <property type="match status" value="1"/>
</dbReference>
<protein>
    <recommendedName>
        <fullName evidence="19">G-protein coupled receptors family 1 profile domain-containing protein</fullName>
    </recommendedName>
</protein>
<evidence type="ECO:0000256" key="2">
    <source>
        <dbReference type="ARBA" id="ARBA00010663"/>
    </source>
</evidence>
<accession>A0AA88IE20</accession>
<evidence type="ECO:0000256" key="11">
    <source>
        <dbReference type="ARBA" id="ARBA00023136"/>
    </source>
</evidence>
<dbReference type="PROSITE" id="PS00238">
    <property type="entry name" value="OPSIN"/>
    <property type="match status" value="1"/>
</dbReference>
<feature type="transmembrane region" description="Helical" evidence="18">
    <location>
        <begin position="152"/>
        <end position="177"/>
    </location>
</feature>
<keyword evidence="14 16" id="KW-0807">Transducer</keyword>
<proteinExistence type="inferred from homology"/>
<feature type="region of interest" description="Disordered" evidence="17">
    <location>
        <begin position="391"/>
        <end position="421"/>
    </location>
</feature>
<dbReference type="SUPFAM" id="SSF81321">
    <property type="entry name" value="Family A G protein-coupled receptor-like"/>
    <property type="match status" value="1"/>
</dbReference>
<evidence type="ECO:0000256" key="12">
    <source>
        <dbReference type="ARBA" id="ARBA00023157"/>
    </source>
</evidence>
<comment type="caution">
    <text evidence="20">The sequence shown here is derived from an EMBL/GenBank/DDBJ whole genome shotgun (WGS) entry which is preliminary data.</text>
</comment>
<feature type="transmembrane region" description="Helical" evidence="18">
    <location>
        <begin position="76"/>
        <end position="102"/>
    </location>
</feature>
<evidence type="ECO:0000256" key="9">
    <source>
        <dbReference type="ARBA" id="ARBA00022991"/>
    </source>
</evidence>